<gene>
    <name evidence="1" type="ORF">HMPREF3222_01571</name>
</gene>
<accession>A0A133N6K3</accession>
<dbReference type="PATRIC" id="fig|1502.174.peg.1583"/>
<dbReference type="InterPro" id="IPR006944">
    <property type="entry name" value="Phage/GTA_portal"/>
</dbReference>
<dbReference type="Gene3D" id="3.40.50.1000">
    <property type="entry name" value="HAD superfamily/HAD-like"/>
    <property type="match status" value="1"/>
</dbReference>
<comment type="caution">
    <text evidence="1">The sequence shown here is derived from an EMBL/GenBank/DDBJ whole genome shotgun (WGS) entry which is preliminary data.</text>
</comment>
<protein>
    <submittedName>
        <fullName evidence="1">Phage portal protein</fullName>
    </submittedName>
</protein>
<sequence>MRKIKLLSNAKNAIKNIFNKNPTISGVKLVIDENNGFYSWDGELYHSDIVRSCISPKTRAIGKLSPKHIRKNENELKVNPEIHIKMLLEEPNPYMSGQMLQEKLMNQLELNNNAFAFILRDEFGIANQIYPIIARGVKARYDEENELFLQFTLKNGNIVEFSYRDIIHLRQDFNENDIFGTPKINALKPLMEVVTTTDQGIVKAVKNGGVIRWLLKFNQQLRPEDLKKNTKAFVENYLNQDKDDNGVVAASDAKYDAKQVDPKDYVPNALILDKTFQRIYRLFGTNEKIITSSYTEDEWVSYYESQIEPVVIQLSNEYSRKLFSRKQRAFGNSIIFEAAGLQYASMTTKLNLMQMVDRGALTGNEWREVFNFAPKEGADKLVRRLDTAPVNKISGVKFLNLNKDFINKKKEIYAIDFDGTLCTNKYPEIGEEKAEVIDYVKNLKNEGHKLILWTCREGEKLDDAIDWCKEKGIEFDAINENLEETIEQFDSDPRKVSANHYLDDKNLTLNDI</sequence>
<proteinExistence type="predicted"/>
<organism evidence="1 2">
    <name type="scientific">Clostridium perfringens</name>
    <dbReference type="NCBI Taxonomy" id="1502"/>
    <lineage>
        <taxon>Bacteria</taxon>
        <taxon>Bacillati</taxon>
        <taxon>Bacillota</taxon>
        <taxon>Clostridia</taxon>
        <taxon>Eubacteriales</taxon>
        <taxon>Clostridiaceae</taxon>
        <taxon>Clostridium</taxon>
    </lineage>
</organism>
<dbReference type="InterPro" id="IPR023214">
    <property type="entry name" value="HAD_sf"/>
</dbReference>
<dbReference type="SUPFAM" id="SSF56784">
    <property type="entry name" value="HAD-like"/>
    <property type="match status" value="1"/>
</dbReference>
<dbReference type="RefSeq" id="WP_060795716.1">
    <property type="nucleotide sequence ID" value="NZ_KQ956217.1"/>
</dbReference>
<dbReference type="Proteomes" id="UP000070646">
    <property type="component" value="Unassembled WGS sequence"/>
</dbReference>
<dbReference type="EMBL" id="LRPU01000072">
    <property type="protein sequence ID" value="KXA11922.1"/>
    <property type="molecule type" value="Genomic_DNA"/>
</dbReference>
<dbReference type="AlphaFoldDB" id="A0A133N6K3"/>
<evidence type="ECO:0000313" key="2">
    <source>
        <dbReference type="Proteomes" id="UP000070646"/>
    </source>
</evidence>
<dbReference type="Pfam" id="PF04860">
    <property type="entry name" value="Phage_portal"/>
    <property type="match status" value="1"/>
</dbReference>
<reference evidence="1 2" key="1">
    <citation type="submission" date="2016-01" db="EMBL/GenBank/DDBJ databases">
        <authorList>
            <person name="Oliw E.H."/>
        </authorList>
    </citation>
    <scope>NUCLEOTIDE SEQUENCE [LARGE SCALE GENOMIC DNA]</scope>
    <source>
        <strain evidence="1 2">MJR7757A</strain>
    </source>
</reference>
<evidence type="ECO:0000313" key="1">
    <source>
        <dbReference type="EMBL" id="KXA11922.1"/>
    </source>
</evidence>
<dbReference type="InterPro" id="IPR036412">
    <property type="entry name" value="HAD-like_sf"/>
</dbReference>
<name>A0A133N6K3_CLOPF</name>